<keyword evidence="3" id="KW-0175">Coiled coil</keyword>
<dbReference type="InterPro" id="IPR001487">
    <property type="entry name" value="Bromodomain"/>
</dbReference>
<comment type="caution">
    <text evidence="6">The sequence shown here is derived from an EMBL/GenBank/DDBJ whole genome shotgun (WGS) entry which is preliminary data.</text>
</comment>
<organism evidence="6 7">
    <name type="scientific">Erythroxylum novogranatense</name>
    <dbReference type="NCBI Taxonomy" id="1862640"/>
    <lineage>
        <taxon>Eukaryota</taxon>
        <taxon>Viridiplantae</taxon>
        <taxon>Streptophyta</taxon>
        <taxon>Embryophyta</taxon>
        <taxon>Tracheophyta</taxon>
        <taxon>Spermatophyta</taxon>
        <taxon>Magnoliopsida</taxon>
        <taxon>eudicotyledons</taxon>
        <taxon>Gunneridae</taxon>
        <taxon>Pentapetalae</taxon>
        <taxon>rosids</taxon>
        <taxon>fabids</taxon>
        <taxon>Malpighiales</taxon>
        <taxon>Erythroxylaceae</taxon>
        <taxon>Erythroxylum</taxon>
    </lineage>
</organism>
<evidence type="ECO:0000256" key="2">
    <source>
        <dbReference type="PROSITE-ProRule" id="PRU00035"/>
    </source>
</evidence>
<accession>A0AAV8T7C9</accession>
<proteinExistence type="predicted"/>
<protein>
    <recommendedName>
        <fullName evidence="5">Bromo domain-containing protein</fullName>
    </recommendedName>
</protein>
<dbReference type="InterPro" id="IPR052442">
    <property type="entry name" value="Env_Response_Regulator"/>
</dbReference>
<dbReference type="EMBL" id="JAIWQS010000006">
    <property type="protein sequence ID" value="KAJ8761984.1"/>
    <property type="molecule type" value="Genomic_DNA"/>
</dbReference>
<dbReference type="PANTHER" id="PTHR46136">
    <property type="entry name" value="TRANSCRIPTION FACTOR GTE8"/>
    <property type="match status" value="1"/>
</dbReference>
<keyword evidence="7" id="KW-1185">Reference proteome</keyword>
<dbReference type="PANTHER" id="PTHR46136:SF19">
    <property type="entry name" value="TRANSCRIPTION FACTOR GTE12"/>
    <property type="match status" value="1"/>
</dbReference>
<name>A0AAV8T7C9_9ROSI</name>
<feature type="region of interest" description="Disordered" evidence="4">
    <location>
        <begin position="352"/>
        <end position="385"/>
    </location>
</feature>
<evidence type="ECO:0000313" key="7">
    <source>
        <dbReference type="Proteomes" id="UP001159364"/>
    </source>
</evidence>
<dbReference type="SMART" id="SM00297">
    <property type="entry name" value="BROMO"/>
    <property type="match status" value="1"/>
</dbReference>
<dbReference type="PRINTS" id="PR00503">
    <property type="entry name" value="BROMODOMAIN"/>
</dbReference>
<dbReference type="Pfam" id="PF00439">
    <property type="entry name" value="Bromodomain"/>
    <property type="match status" value="1"/>
</dbReference>
<dbReference type="SUPFAM" id="SSF47370">
    <property type="entry name" value="Bromodomain"/>
    <property type="match status" value="1"/>
</dbReference>
<feature type="region of interest" description="Disordered" evidence="4">
    <location>
        <begin position="270"/>
        <end position="293"/>
    </location>
</feature>
<gene>
    <name evidence="6" type="ORF">K2173_006586</name>
</gene>
<feature type="domain" description="Bromo" evidence="5">
    <location>
        <begin position="103"/>
        <end position="175"/>
    </location>
</feature>
<evidence type="ECO:0000256" key="1">
    <source>
        <dbReference type="ARBA" id="ARBA00023117"/>
    </source>
</evidence>
<dbReference type="Proteomes" id="UP001159364">
    <property type="component" value="Linkage Group LG06"/>
</dbReference>
<evidence type="ECO:0000256" key="4">
    <source>
        <dbReference type="SAM" id="MobiDB-lite"/>
    </source>
</evidence>
<feature type="compositionally biased region" description="Polar residues" evidence="4">
    <location>
        <begin position="376"/>
        <end position="385"/>
    </location>
</feature>
<evidence type="ECO:0000313" key="6">
    <source>
        <dbReference type="EMBL" id="KAJ8761984.1"/>
    </source>
</evidence>
<dbReference type="AlphaFoldDB" id="A0AAV8T7C9"/>
<keyword evidence="1 2" id="KW-0103">Bromodomain</keyword>
<reference evidence="6 7" key="1">
    <citation type="submission" date="2021-09" db="EMBL/GenBank/DDBJ databases">
        <title>Genomic insights and catalytic innovation underlie evolution of tropane alkaloids biosynthesis.</title>
        <authorList>
            <person name="Wang Y.-J."/>
            <person name="Tian T."/>
            <person name="Huang J.-P."/>
            <person name="Huang S.-X."/>
        </authorList>
    </citation>
    <scope>NUCLEOTIDE SEQUENCE [LARGE SCALE GENOMIC DNA]</scope>
    <source>
        <strain evidence="6">KIB-2018</strain>
        <tissue evidence="6">Leaf</tissue>
    </source>
</reference>
<evidence type="ECO:0000256" key="3">
    <source>
        <dbReference type="SAM" id="Coils"/>
    </source>
</evidence>
<feature type="coiled-coil region" evidence="3">
    <location>
        <begin position="468"/>
        <end position="508"/>
    </location>
</feature>
<dbReference type="PROSITE" id="PS50014">
    <property type="entry name" value="BROMODOMAIN_2"/>
    <property type="match status" value="1"/>
</dbReference>
<dbReference type="InterPro" id="IPR036427">
    <property type="entry name" value="Bromodomain-like_sf"/>
</dbReference>
<evidence type="ECO:0000259" key="5">
    <source>
        <dbReference type="PROSITE" id="PS50014"/>
    </source>
</evidence>
<dbReference type="Gene3D" id="1.20.920.10">
    <property type="entry name" value="Bromodomain-like"/>
    <property type="match status" value="1"/>
</dbReference>
<sequence length="580" mass="64469">MMIAAKPVIAKNNLKIKISSRRIEAVSQPSSCEINDNEWNPNSSLDGSCHSQIGKAQSSTEKSAVLGAKRRVPSGVTEVKQKKRQKMGRGVTHQCSAILKTLMGHKFGLFFNVPVDPVKLEIPDYFSIISEPMDLGTIKSKLDKNLYLYPEEFAADVRLTFSNAMLYNPRENFVHNIAIELNEMFEKRWKSLEEKWHCEEPKFGSGKFVTEEMKEKCDVRQSDLIVPHSKSNVLSKRSKASEAKLMMNSSDTRSLKVKLAKPSEKCVNKSLEQNSYKGTDGGRHSNVSVISKPSSSSVASKCNKCDRITCQCSVISDSTHTFSDISSEGSLDRDHRSFSNDAIGQDCQAKNMSISQVSKLDPDSDGGQSALDEENTGSSSSLLTHATDATSGEGWRHAVFDVPLSPNKALRAAMLKKRFADTILKAQHKTLLDHGDKADPVSIQKQKELLEMRQREEKARIEAQIRAAEVASRMKKEVELKKQREKEREAARAALQKMERTVEIEENREIIKELEMLCGCSLSSSPNLDRSGSKLAKGGIDVVDSASPLERLGLFMKHEDEEDMDEVVLNGNGEEGEILA</sequence>